<sequence length="232" mass="24219">MPNANGSSSQQNPSHILIARSSTSLSPTETLTTPATASGVNASPPWVLHEVSLGSSGEEGLESTEGEHGSTSPIDLDETFFGASGSRWPGTIKIVVEATTFWAHKEILVFASPFFDAALSGSWSETNARPVSMSSIITIQQTPMVHGELPTAFEETEPPVTITPVAEENLIPNVNDSSEGEGDDTATRGSPSSEPGSPTAARVVIHSSSSSREGGDEDEGDADEEQNKTPSP</sequence>
<protein>
    <submittedName>
        <fullName evidence="1">16898_t:CDS:1</fullName>
    </submittedName>
</protein>
<name>A0ACA9P0R6_9GLOM</name>
<reference evidence="1" key="1">
    <citation type="submission" date="2021-06" db="EMBL/GenBank/DDBJ databases">
        <authorList>
            <person name="Kallberg Y."/>
            <person name="Tangrot J."/>
            <person name="Rosling A."/>
        </authorList>
    </citation>
    <scope>NUCLEOTIDE SEQUENCE</scope>
    <source>
        <strain evidence="1">CL356</strain>
    </source>
</reference>
<proteinExistence type="predicted"/>
<keyword evidence="2" id="KW-1185">Reference proteome</keyword>
<dbReference type="EMBL" id="CAJVPT010028416">
    <property type="protein sequence ID" value="CAG8686827.1"/>
    <property type="molecule type" value="Genomic_DNA"/>
</dbReference>
<organism evidence="1 2">
    <name type="scientific">Acaulospora colombiana</name>
    <dbReference type="NCBI Taxonomy" id="27376"/>
    <lineage>
        <taxon>Eukaryota</taxon>
        <taxon>Fungi</taxon>
        <taxon>Fungi incertae sedis</taxon>
        <taxon>Mucoromycota</taxon>
        <taxon>Glomeromycotina</taxon>
        <taxon>Glomeromycetes</taxon>
        <taxon>Diversisporales</taxon>
        <taxon>Acaulosporaceae</taxon>
        <taxon>Acaulospora</taxon>
    </lineage>
</organism>
<feature type="non-terminal residue" evidence="1">
    <location>
        <position position="232"/>
    </location>
</feature>
<comment type="caution">
    <text evidence="1">The sequence shown here is derived from an EMBL/GenBank/DDBJ whole genome shotgun (WGS) entry which is preliminary data.</text>
</comment>
<gene>
    <name evidence="1" type="ORF">ACOLOM_LOCUS9622</name>
</gene>
<accession>A0ACA9P0R6</accession>
<dbReference type="Proteomes" id="UP000789525">
    <property type="component" value="Unassembled WGS sequence"/>
</dbReference>
<evidence type="ECO:0000313" key="1">
    <source>
        <dbReference type="EMBL" id="CAG8686827.1"/>
    </source>
</evidence>
<evidence type="ECO:0000313" key="2">
    <source>
        <dbReference type="Proteomes" id="UP000789525"/>
    </source>
</evidence>